<feature type="domain" description="Doubled CXXCH motif" evidence="2">
    <location>
        <begin position="332"/>
        <end position="372"/>
    </location>
</feature>
<evidence type="ECO:0000313" key="3">
    <source>
        <dbReference type="EMBL" id="ABQ26186.1"/>
    </source>
</evidence>
<dbReference type="EMBL" id="CP000698">
    <property type="protein sequence ID" value="ABQ26186.1"/>
    <property type="molecule type" value="Genomic_DNA"/>
</dbReference>
<keyword evidence="1" id="KW-0732">Signal</keyword>
<evidence type="ECO:0000256" key="1">
    <source>
        <dbReference type="ARBA" id="ARBA00022729"/>
    </source>
</evidence>
<accession>A5GFI1</accession>
<proteinExistence type="predicted"/>
<dbReference type="RefSeq" id="WP_011938889.1">
    <property type="nucleotide sequence ID" value="NC_009483.1"/>
</dbReference>
<dbReference type="GO" id="GO:0016491">
    <property type="term" value="F:oxidoreductase activity"/>
    <property type="evidence" value="ECO:0007669"/>
    <property type="project" value="TreeGrafter"/>
</dbReference>
<evidence type="ECO:0000259" key="2">
    <source>
        <dbReference type="Pfam" id="PF09699"/>
    </source>
</evidence>
<sequence>MKSSSGIAVALFTVIISLIVISLSYSQESALKFKLKPGANGKLCLNCHAGFQEKLKKPFVHTPVKAGECTGCHSPHTSSHGKLLAADPKKICYSCHALISHATDRSVHKVVAEGNCVKCHDPHAANNKNNLLKAGNELCLECHKGMGDTLAKVKFKHTPVAKGCLNCHDPHASSKFGFLLKNDVPALCIGCHKIDRPIFAKQHMNYPVAKSRCTSCHNPHGSDNPGILFNTVHKPVANKQCNQCHDEPTSAAPLNTKRIGYELCKGCHNDMVNRTFGKKQMHWPLLSKEGCLTCHNPHAAPRKGLLKDNMISLCGKCHKDTIKRQEQSLTKHQPIQEGDCAACHNPHASDNPFLTIQPSTIELCGACHDWQKHSTHPIGDKFKDPRDKNITVQCLSCHRSHGTEYKHFIPFSTTTELCTQCHEQLKR</sequence>
<dbReference type="AlphaFoldDB" id="A5GFI1"/>
<keyword evidence="4" id="KW-1185">Reference proteome</keyword>
<gene>
    <name evidence="3" type="ordered locus">Gura_1996</name>
</gene>
<dbReference type="InterPro" id="IPR010177">
    <property type="entry name" value="Paired_CXXCH_1"/>
</dbReference>
<feature type="domain" description="Doubled CXXCH motif" evidence="2">
    <location>
        <begin position="207"/>
        <end position="230"/>
    </location>
</feature>
<organism evidence="3 4">
    <name type="scientific">Geotalea uraniireducens (strain Rf4)</name>
    <name type="common">Geobacter uraniireducens</name>
    <dbReference type="NCBI Taxonomy" id="351605"/>
    <lineage>
        <taxon>Bacteria</taxon>
        <taxon>Pseudomonadati</taxon>
        <taxon>Thermodesulfobacteriota</taxon>
        <taxon>Desulfuromonadia</taxon>
        <taxon>Geobacterales</taxon>
        <taxon>Geobacteraceae</taxon>
        <taxon>Geotalea</taxon>
    </lineage>
</organism>
<dbReference type="STRING" id="351605.Gura_1996"/>
<dbReference type="InterPro" id="IPR051829">
    <property type="entry name" value="Multiheme_Cytochr_ET"/>
</dbReference>
<feature type="domain" description="Doubled CXXCH motif" evidence="2">
    <location>
        <begin position="61"/>
        <end position="97"/>
    </location>
</feature>
<feature type="domain" description="Doubled CXXCH motif" evidence="2">
    <location>
        <begin position="393"/>
        <end position="426"/>
    </location>
</feature>
<dbReference type="PANTHER" id="PTHR35038">
    <property type="entry name" value="DISSIMILATORY SULFITE REDUCTASE SIRA"/>
    <property type="match status" value="1"/>
</dbReference>
<protein>
    <submittedName>
        <fullName evidence="3">Cytochrome C family protein</fullName>
    </submittedName>
</protein>
<dbReference type="Proteomes" id="UP000006695">
    <property type="component" value="Chromosome"/>
</dbReference>
<feature type="domain" description="Doubled CXXCH motif" evidence="2">
    <location>
        <begin position="157"/>
        <end position="193"/>
    </location>
</feature>
<dbReference type="Gene3D" id="3.90.10.10">
    <property type="entry name" value="Cytochrome C3"/>
    <property type="match status" value="4"/>
</dbReference>
<dbReference type="PANTHER" id="PTHR35038:SF6">
    <property type="entry name" value="SURFACE LOCALIZED DECAHEME CYTOCHROME C LIPOPROTEIN"/>
    <property type="match status" value="1"/>
</dbReference>
<name>A5GFI1_GEOUR</name>
<reference evidence="3 4" key="1">
    <citation type="submission" date="2007-05" db="EMBL/GenBank/DDBJ databases">
        <title>Complete sequence of Geobacter uraniireducens Rf4.</title>
        <authorList>
            <consortium name="US DOE Joint Genome Institute"/>
            <person name="Copeland A."/>
            <person name="Lucas S."/>
            <person name="Lapidus A."/>
            <person name="Barry K."/>
            <person name="Detter J.C."/>
            <person name="Glavina del Rio T."/>
            <person name="Hammon N."/>
            <person name="Israni S."/>
            <person name="Dalin E."/>
            <person name="Tice H."/>
            <person name="Pitluck S."/>
            <person name="Chertkov O."/>
            <person name="Brettin T."/>
            <person name="Bruce D."/>
            <person name="Han C."/>
            <person name="Schmutz J."/>
            <person name="Larimer F."/>
            <person name="Land M."/>
            <person name="Hauser L."/>
            <person name="Kyrpides N."/>
            <person name="Mikhailova N."/>
            <person name="Shelobolina E."/>
            <person name="Aklujkar M."/>
            <person name="Lovley D."/>
            <person name="Richardson P."/>
        </authorList>
    </citation>
    <scope>NUCLEOTIDE SEQUENCE [LARGE SCALE GENOMIC DNA]</scope>
    <source>
        <strain evidence="3 4">Rf4</strain>
    </source>
</reference>
<dbReference type="SUPFAM" id="SSF48695">
    <property type="entry name" value="Multiheme cytochromes"/>
    <property type="match status" value="2"/>
</dbReference>
<dbReference type="NCBIfam" id="TIGR01905">
    <property type="entry name" value="paired_CXXCH_1"/>
    <property type="match status" value="8"/>
</dbReference>
<feature type="domain" description="Doubled CXXCH motif" evidence="2">
    <location>
        <begin position="108"/>
        <end position="146"/>
    </location>
</feature>
<feature type="domain" description="Doubled CXXCH motif" evidence="2">
    <location>
        <begin position="287"/>
        <end position="321"/>
    </location>
</feature>
<dbReference type="OrthoDB" id="9783375at2"/>
<evidence type="ECO:0000313" key="4">
    <source>
        <dbReference type="Proteomes" id="UP000006695"/>
    </source>
</evidence>
<dbReference type="InterPro" id="IPR036280">
    <property type="entry name" value="Multihaem_cyt_sf"/>
</dbReference>
<feature type="domain" description="Doubled CXXCH motif" evidence="2">
    <location>
        <begin position="233"/>
        <end position="271"/>
    </location>
</feature>
<dbReference type="Pfam" id="PF09699">
    <property type="entry name" value="Paired_CXXCH_1"/>
    <property type="match status" value="8"/>
</dbReference>
<dbReference type="HOGENOM" id="CLU_701626_0_0_7"/>
<dbReference type="KEGG" id="gur:Gura_1996"/>